<accession>A0ABX2QX64</accession>
<reference evidence="1 2" key="1">
    <citation type="submission" date="2020-04" db="EMBL/GenBank/DDBJ databases">
        <title>Molecular characterization of pseudomonads from Agaricus bisporus reveal novel blotch 2 pathogens in Western Europe.</title>
        <authorList>
            <person name="Taparia T."/>
            <person name="Krijger M."/>
            <person name="Haynes E."/>
            <person name="Elpinstone J.G."/>
            <person name="Noble R."/>
            <person name="Van Der Wolf J."/>
        </authorList>
    </citation>
    <scope>NUCLEOTIDE SEQUENCE [LARGE SCALE GENOMIC DNA]</scope>
    <source>
        <strain evidence="1 2">P7774</strain>
    </source>
</reference>
<sequence length="268" mass="29838">MTPDTFFHTIGGLPFIDEGVRPATLLSAVACSRRNAAPQAHEALTDYLDPVNARALFKRLATSQVEEFDATECSAVEQQRIQTATARICQVSPAWRSFFNIPIRYRKLLQPMSSSTSALIPQTLYLGEQAFDSAIPLEETLVHEHAHIWLNFVMEVYDLQTSQAPRDYVLPSGTRGKTLRGVMAAAHFAAAALKYYRHLPDPVADTPRQVYLQRYLAGCLEMAAERPYFTPMGRLVFNALTDCHHDLNLYPQGNPPCLKSLSPASSPT</sequence>
<proteinExistence type="predicted"/>
<dbReference type="EMBL" id="JACARY010000022">
    <property type="protein sequence ID" value="NWD95421.1"/>
    <property type="molecule type" value="Genomic_DNA"/>
</dbReference>
<protein>
    <recommendedName>
        <fullName evidence="3">HEXXH motif domain-containing protein</fullName>
    </recommendedName>
</protein>
<dbReference type="InterPro" id="IPR026337">
    <property type="entry name" value="AKG_HExxH"/>
</dbReference>
<comment type="caution">
    <text evidence="1">The sequence shown here is derived from an EMBL/GenBank/DDBJ whole genome shotgun (WGS) entry which is preliminary data.</text>
</comment>
<dbReference type="RefSeq" id="WP_016975964.1">
    <property type="nucleotide sequence ID" value="NZ_JACAQM010000027.1"/>
</dbReference>
<evidence type="ECO:0008006" key="3">
    <source>
        <dbReference type="Google" id="ProtNLM"/>
    </source>
</evidence>
<name>A0ABX2QX64_9PSED</name>
<evidence type="ECO:0000313" key="1">
    <source>
        <dbReference type="EMBL" id="NWD95421.1"/>
    </source>
</evidence>
<keyword evidence="2" id="KW-1185">Reference proteome</keyword>
<dbReference type="Proteomes" id="UP000572863">
    <property type="component" value="Unassembled WGS sequence"/>
</dbReference>
<organism evidence="1 2">
    <name type="scientific">Pseudomonas reactans</name>
    <dbReference type="NCBI Taxonomy" id="117680"/>
    <lineage>
        <taxon>Bacteria</taxon>
        <taxon>Pseudomonadati</taxon>
        <taxon>Pseudomonadota</taxon>
        <taxon>Gammaproteobacteria</taxon>
        <taxon>Pseudomonadales</taxon>
        <taxon>Pseudomonadaceae</taxon>
        <taxon>Pseudomonas</taxon>
    </lineage>
</organism>
<gene>
    <name evidence="1" type="ORF">HX871_13410</name>
</gene>
<evidence type="ECO:0000313" key="2">
    <source>
        <dbReference type="Proteomes" id="UP000572863"/>
    </source>
</evidence>
<dbReference type="NCBIfam" id="TIGR04267">
    <property type="entry name" value="mod_HExxH"/>
    <property type="match status" value="1"/>
</dbReference>